<dbReference type="PANTHER" id="PTHR43391">
    <property type="entry name" value="RETINOL DEHYDROGENASE-RELATED"/>
    <property type="match status" value="1"/>
</dbReference>
<proteinExistence type="inferred from homology"/>
<protein>
    <submittedName>
        <fullName evidence="4">SDR family oxidoreductase</fullName>
    </submittedName>
</protein>
<reference evidence="4 5" key="1">
    <citation type="submission" date="2020-04" db="EMBL/GenBank/DDBJ databases">
        <title>Genome sequence for Sphingorhabdus sp. strain M1.</title>
        <authorList>
            <person name="Park S.-J."/>
        </authorList>
    </citation>
    <scope>NUCLEOTIDE SEQUENCE [LARGE SCALE GENOMIC DNA]</scope>
    <source>
        <strain evidence="4 5">JK6</strain>
    </source>
</reference>
<dbReference type="CDD" id="cd05233">
    <property type="entry name" value="SDR_c"/>
    <property type="match status" value="1"/>
</dbReference>
<comment type="similarity">
    <text evidence="1 3">Belongs to the short-chain dehydrogenases/reductases (SDR) family.</text>
</comment>
<gene>
    <name evidence="4" type="ORF">HF685_11155</name>
</gene>
<dbReference type="PRINTS" id="PR00081">
    <property type="entry name" value="GDHRDH"/>
</dbReference>
<evidence type="ECO:0000256" key="2">
    <source>
        <dbReference type="ARBA" id="ARBA00023002"/>
    </source>
</evidence>
<evidence type="ECO:0000256" key="3">
    <source>
        <dbReference type="RuleBase" id="RU000363"/>
    </source>
</evidence>
<evidence type="ECO:0000313" key="4">
    <source>
        <dbReference type="EMBL" id="QJB69766.1"/>
    </source>
</evidence>
<dbReference type="Proteomes" id="UP000501600">
    <property type="component" value="Chromosome"/>
</dbReference>
<dbReference type="GO" id="GO:0016491">
    <property type="term" value="F:oxidoreductase activity"/>
    <property type="evidence" value="ECO:0007669"/>
    <property type="project" value="UniProtKB-KW"/>
</dbReference>
<organism evidence="4 5">
    <name type="scientific">Parasphingorhabdus halotolerans</name>
    <dbReference type="NCBI Taxonomy" id="2725558"/>
    <lineage>
        <taxon>Bacteria</taxon>
        <taxon>Pseudomonadati</taxon>
        <taxon>Pseudomonadota</taxon>
        <taxon>Alphaproteobacteria</taxon>
        <taxon>Sphingomonadales</taxon>
        <taxon>Sphingomonadaceae</taxon>
        <taxon>Parasphingorhabdus</taxon>
    </lineage>
</organism>
<evidence type="ECO:0000256" key="1">
    <source>
        <dbReference type="ARBA" id="ARBA00006484"/>
    </source>
</evidence>
<dbReference type="InterPro" id="IPR020904">
    <property type="entry name" value="Sc_DH/Rdtase_CS"/>
</dbReference>
<dbReference type="PROSITE" id="PS00061">
    <property type="entry name" value="ADH_SHORT"/>
    <property type="match status" value="1"/>
</dbReference>
<dbReference type="Gene3D" id="3.40.50.720">
    <property type="entry name" value="NAD(P)-binding Rossmann-like Domain"/>
    <property type="match status" value="1"/>
</dbReference>
<sequence>MNVKDKIIVITGGGSGIGAAMARRFAEAGAKHIICADRNLEGAQAVAEEVGGTAFHTDVSLGADIVHLIETVEADIGPIDLFVSNAGIGLDGGVEVPDEGWQMIWDINVQAHIRAARVLVPKMLARGGGYIMSTASAAGLLAQIGSAPYSVTKHAAVSFAEWLAITHGAEGLKVSVLCPQGVATPMTAHMDTASVDKDGMLSAEAVAQDVLEAIEEERFLILPHPQVADYMKHKAGDPERWIGGMQRWQAKLTGKA</sequence>
<dbReference type="InterPro" id="IPR036291">
    <property type="entry name" value="NAD(P)-bd_dom_sf"/>
</dbReference>
<dbReference type="SUPFAM" id="SSF51735">
    <property type="entry name" value="NAD(P)-binding Rossmann-fold domains"/>
    <property type="match status" value="1"/>
</dbReference>
<dbReference type="KEGG" id="phao:HF685_11155"/>
<dbReference type="InterPro" id="IPR002347">
    <property type="entry name" value="SDR_fam"/>
</dbReference>
<dbReference type="PRINTS" id="PR00080">
    <property type="entry name" value="SDRFAMILY"/>
</dbReference>
<dbReference type="EMBL" id="CP051217">
    <property type="protein sequence ID" value="QJB69766.1"/>
    <property type="molecule type" value="Genomic_DNA"/>
</dbReference>
<evidence type="ECO:0000313" key="5">
    <source>
        <dbReference type="Proteomes" id="UP000501600"/>
    </source>
</evidence>
<keyword evidence="5" id="KW-1185">Reference proteome</keyword>
<dbReference type="PANTHER" id="PTHR43391:SF26">
    <property type="entry name" value="BLL7251 PROTEIN"/>
    <property type="match status" value="1"/>
</dbReference>
<name>A0A6H2DQ20_9SPHN</name>
<accession>A0A6H2DQ20</accession>
<keyword evidence="2" id="KW-0560">Oxidoreductase</keyword>
<dbReference type="Pfam" id="PF00106">
    <property type="entry name" value="adh_short"/>
    <property type="match status" value="1"/>
</dbReference>
<dbReference type="AlphaFoldDB" id="A0A6H2DQ20"/>
<dbReference type="RefSeq" id="WP_168820016.1">
    <property type="nucleotide sequence ID" value="NZ_CP051217.1"/>
</dbReference>